<comment type="caution">
    <text evidence="4">The sequence shown here is derived from an EMBL/GenBank/DDBJ whole genome shotgun (WGS) entry which is preliminary data.</text>
</comment>
<dbReference type="PROSITE" id="PS00061">
    <property type="entry name" value="ADH_SHORT"/>
    <property type="match status" value="1"/>
</dbReference>
<dbReference type="CDD" id="cd05233">
    <property type="entry name" value="SDR_c"/>
    <property type="match status" value="1"/>
</dbReference>
<dbReference type="NCBIfam" id="NF004817">
    <property type="entry name" value="PRK06171.1"/>
    <property type="match status" value="1"/>
</dbReference>
<dbReference type="PRINTS" id="PR00081">
    <property type="entry name" value="GDHRDH"/>
</dbReference>
<evidence type="ECO:0000256" key="1">
    <source>
        <dbReference type="ARBA" id="ARBA00006484"/>
    </source>
</evidence>
<dbReference type="InterPro" id="IPR020904">
    <property type="entry name" value="Sc_DH/Rdtase_CS"/>
</dbReference>
<dbReference type="InterPro" id="IPR002347">
    <property type="entry name" value="SDR_fam"/>
</dbReference>
<dbReference type="PANTHER" id="PTHR42760">
    <property type="entry name" value="SHORT-CHAIN DEHYDROGENASES/REDUCTASES FAMILY MEMBER"/>
    <property type="match status" value="1"/>
</dbReference>
<dbReference type="GO" id="GO:0048038">
    <property type="term" value="F:quinone binding"/>
    <property type="evidence" value="ECO:0007669"/>
    <property type="project" value="TreeGrafter"/>
</dbReference>
<name>A0A1S8YSG4_9GAMM</name>
<dbReference type="Proteomes" id="UP000190667">
    <property type="component" value="Unassembled WGS sequence"/>
</dbReference>
<keyword evidence="2" id="KW-0560">Oxidoreductase</keyword>
<evidence type="ECO:0000256" key="3">
    <source>
        <dbReference type="RuleBase" id="RU000363"/>
    </source>
</evidence>
<dbReference type="InterPro" id="IPR036291">
    <property type="entry name" value="NAD(P)-bd_dom_sf"/>
</dbReference>
<dbReference type="FunFam" id="3.40.50.720:FF:000084">
    <property type="entry name" value="Short-chain dehydrogenase reductase"/>
    <property type="match status" value="1"/>
</dbReference>
<dbReference type="GO" id="GO:0016616">
    <property type="term" value="F:oxidoreductase activity, acting on the CH-OH group of donors, NAD or NADP as acceptor"/>
    <property type="evidence" value="ECO:0007669"/>
    <property type="project" value="TreeGrafter"/>
</dbReference>
<organism evidence="4 5">
    <name type="scientific">Izhakiella australiensis</name>
    <dbReference type="NCBI Taxonomy" id="1926881"/>
    <lineage>
        <taxon>Bacteria</taxon>
        <taxon>Pseudomonadati</taxon>
        <taxon>Pseudomonadota</taxon>
        <taxon>Gammaproteobacteria</taxon>
        <taxon>Enterobacterales</taxon>
        <taxon>Erwiniaceae</taxon>
        <taxon>Izhakiella</taxon>
    </lineage>
</organism>
<keyword evidence="5" id="KW-1185">Reference proteome</keyword>
<accession>A0A1S8YSG4</accession>
<evidence type="ECO:0000313" key="5">
    <source>
        <dbReference type="Proteomes" id="UP000190667"/>
    </source>
</evidence>
<dbReference type="Gene3D" id="3.40.50.720">
    <property type="entry name" value="NAD(P)-binding Rossmann-like Domain"/>
    <property type="match status" value="1"/>
</dbReference>
<reference evidence="4 5" key="1">
    <citation type="submission" date="2016-12" db="EMBL/GenBank/DDBJ databases">
        <title>Izhakiella australiana sp. nov. of genus Izhakiella isolated from Australian desert.</title>
        <authorList>
            <person name="Ji M."/>
        </authorList>
    </citation>
    <scope>NUCLEOTIDE SEQUENCE [LARGE SCALE GENOMIC DNA]</scope>
    <source>
        <strain evidence="4 5">D4N98</strain>
    </source>
</reference>
<gene>
    <name evidence="4" type="ORF">BTJ39_02370</name>
</gene>
<dbReference type="RefSeq" id="WP_078001048.1">
    <property type="nucleotide sequence ID" value="NZ_MRUL01000001.1"/>
</dbReference>
<comment type="similarity">
    <text evidence="1 3">Belongs to the short-chain dehydrogenases/reductases (SDR) family.</text>
</comment>
<dbReference type="SUPFAM" id="SSF51735">
    <property type="entry name" value="NAD(P)-binding Rossmann-fold domains"/>
    <property type="match status" value="1"/>
</dbReference>
<dbReference type="AlphaFoldDB" id="A0A1S8YSG4"/>
<proteinExistence type="inferred from homology"/>
<evidence type="ECO:0000313" key="4">
    <source>
        <dbReference type="EMBL" id="OON42020.1"/>
    </source>
</evidence>
<dbReference type="EMBL" id="MRUL01000001">
    <property type="protein sequence ID" value="OON42020.1"/>
    <property type="molecule type" value="Genomic_DNA"/>
</dbReference>
<protein>
    <submittedName>
        <fullName evidence="4">Sorbitol-6-phosphate 2-dehydrogenase</fullName>
    </submittedName>
</protein>
<sequence>MSAGWLDLNNNVVVVTGGCSGIGETLVGMLHRNNAHVVVVDRAAKPANAPDGVDYFQADITQRDSVEHTVAAIKKQCGRIDGWVNNAGVNRPRLLVDYYQTTPGFELNEEDYDFMVNINQKGVYLCAQSVARVMIAQQSGVIINIASEAGIEGSRGQSCYAATKAAVHAFTLSWAKELGKFNIRVVGVAPGINEPTPMGGIEYQTALAYTRGINISDIGDNYSEKLPLGRPGKLSEIADLCCFLVSSHASYITGTTINITGGKSKG</sequence>
<evidence type="ECO:0000256" key="2">
    <source>
        <dbReference type="ARBA" id="ARBA00023002"/>
    </source>
</evidence>
<dbReference type="STRING" id="1926881.BTJ39_02370"/>
<dbReference type="Pfam" id="PF00106">
    <property type="entry name" value="adh_short"/>
    <property type="match status" value="1"/>
</dbReference>
<dbReference type="GO" id="GO:0006633">
    <property type="term" value="P:fatty acid biosynthetic process"/>
    <property type="evidence" value="ECO:0007669"/>
    <property type="project" value="TreeGrafter"/>
</dbReference>
<dbReference type="OrthoDB" id="9788235at2"/>
<dbReference type="PANTHER" id="PTHR42760:SF133">
    <property type="entry name" value="3-OXOACYL-[ACYL-CARRIER-PROTEIN] REDUCTASE"/>
    <property type="match status" value="1"/>
</dbReference>
<dbReference type="PRINTS" id="PR00080">
    <property type="entry name" value="SDRFAMILY"/>
</dbReference>